<accession>A0A8J4SE83</accession>
<feature type="transmembrane region" description="Helical" evidence="5">
    <location>
        <begin position="554"/>
        <end position="573"/>
    </location>
</feature>
<dbReference type="GO" id="GO:0005886">
    <property type="term" value="C:plasma membrane"/>
    <property type="evidence" value="ECO:0007669"/>
    <property type="project" value="TreeGrafter"/>
</dbReference>
<feature type="transmembrane region" description="Helical" evidence="5">
    <location>
        <begin position="744"/>
        <end position="765"/>
    </location>
</feature>
<evidence type="ECO:0000256" key="3">
    <source>
        <dbReference type="ARBA" id="ARBA00022989"/>
    </source>
</evidence>
<keyword evidence="3 5" id="KW-1133">Transmembrane helix</keyword>
<dbReference type="Gene3D" id="1.20.1250.20">
    <property type="entry name" value="MFS general substrate transporter like domains"/>
    <property type="match status" value="2"/>
</dbReference>
<evidence type="ECO:0000256" key="1">
    <source>
        <dbReference type="ARBA" id="ARBA00004141"/>
    </source>
</evidence>
<comment type="caution">
    <text evidence="7">The sequence shown here is derived from an EMBL/GenBank/DDBJ whole genome shotgun (WGS) entry which is preliminary data.</text>
</comment>
<feature type="transmembrane region" description="Helical" evidence="5">
    <location>
        <begin position="691"/>
        <end position="713"/>
    </location>
</feature>
<evidence type="ECO:0000313" key="8">
    <source>
        <dbReference type="Proteomes" id="UP000702964"/>
    </source>
</evidence>
<dbReference type="EMBL" id="AOFI03000042">
    <property type="protein sequence ID" value="KAF4323380.1"/>
    <property type="molecule type" value="Genomic_DNA"/>
</dbReference>
<proteinExistence type="predicted"/>
<dbReference type="InterPro" id="IPR025063">
    <property type="entry name" value="DUF4004"/>
</dbReference>
<feature type="transmembrane region" description="Helical" evidence="5">
    <location>
        <begin position="496"/>
        <end position="517"/>
    </location>
</feature>
<organism evidence="7 8">
    <name type="scientific">Phytophthora kernoviae 00238/432</name>
    <dbReference type="NCBI Taxonomy" id="1284355"/>
    <lineage>
        <taxon>Eukaryota</taxon>
        <taxon>Sar</taxon>
        <taxon>Stramenopiles</taxon>
        <taxon>Oomycota</taxon>
        <taxon>Peronosporomycetes</taxon>
        <taxon>Peronosporales</taxon>
        <taxon>Peronosporaceae</taxon>
        <taxon>Phytophthora</taxon>
    </lineage>
</organism>
<reference evidence="7" key="1">
    <citation type="journal article" date="2015" name="Genom Data">
        <title>Draft genome sequences of Phytophthora kernoviae and Phytophthora ramorum lineage EU2 from Scotland.</title>
        <authorList>
            <person name="Sambles C."/>
            <person name="Schlenzig A."/>
            <person name="O'Neill P."/>
            <person name="Grant M."/>
            <person name="Studholme D.J."/>
        </authorList>
    </citation>
    <scope>NUCLEOTIDE SEQUENCE</scope>
    <source>
        <strain evidence="7">00238/432</strain>
    </source>
</reference>
<feature type="domain" description="Major facilitator superfamily (MFS) profile" evidence="6">
    <location>
        <begin position="360"/>
        <end position="896"/>
    </location>
</feature>
<reference evidence="7" key="2">
    <citation type="submission" date="2020-02" db="EMBL/GenBank/DDBJ databases">
        <authorList>
            <person name="Studholme D.J."/>
        </authorList>
    </citation>
    <scope>NUCLEOTIDE SEQUENCE</scope>
    <source>
        <strain evidence="7">00238/432</strain>
    </source>
</reference>
<evidence type="ECO:0000313" key="7">
    <source>
        <dbReference type="EMBL" id="KAF4323380.1"/>
    </source>
</evidence>
<dbReference type="Pfam" id="PF13171">
    <property type="entry name" value="DUF4004"/>
    <property type="match status" value="1"/>
</dbReference>
<dbReference type="Proteomes" id="UP000702964">
    <property type="component" value="Unassembled WGS sequence"/>
</dbReference>
<gene>
    <name evidence="7" type="ORF">G195_003538</name>
</gene>
<evidence type="ECO:0000259" key="6">
    <source>
        <dbReference type="PROSITE" id="PS50850"/>
    </source>
</evidence>
<evidence type="ECO:0000256" key="4">
    <source>
        <dbReference type="ARBA" id="ARBA00023136"/>
    </source>
</evidence>
<keyword evidence="2 5" id="KW-0812">Transmembrane</keyword>
<sequence>MTDDLISKKELLDLTGISYGQLYRWKRKNLIPEEWFIRKSSYTGQETFFPKQQILLRIDKILNMKDGLSLDELADVFSPTLGEVEMSAEQLLERNIVSNISLELLNEAGRERPLYALDQIMMLYVLDKLIMSGDITRQEGTLLIDVMSEHYYRFTGKPSELVLIRKMGVPLFMLVTAGTELYFDNAGLSQTAGGEFHRVSIDGMAKVNGNLDCTSLNVNGTLKMHGALSAESATINGMCTLNGHLNSSRVRVDGLTTINGDLHSPELEVNGKCTVRGRVNGERIDIGGVIDIDGDVQCESLNVQGNIKISGFLNAGTVEIRLHTSSSAKEIGGERIDIRRKEQTGFWKSIGLGGTPSFKTSLIEGDEIVLEDTEADIVRGNKVHIGRGCNIRLVEYSGELEVDPDAKVEDIKLNGRFTIAGMLSAEQMTLKIMGPSEVREMGGSIISVKSGLLLSILMASMDNTIVATAMGDIVGKLGGLDKFVWVTSAYMVAEMAGMPIFGALVPIAFTIMFDVVAPESRGKLGGLFGAVFGLSSVFGPLLGAYITQYATWEWVFYINLPLGLIAFVFIAFFYKESHQHQSQQIDWLGAITLIGAVVCLIFGLELGGKTYAWGSWQILGLFAGFVVLALLFLFAETKAKEPIISFGMFRNRVYWSSNVIGMFSGAAFITASVYIPIFIQGVLGGKATNSGLVLLPMMLGSVVTASLGGVLMTKIKYRSIMIPTLALLVVGLGLLTTLDESSSLWTIRIYMVMVGLGVGASFSVLSNAAMNAFEPQRRGAASSTLNFLRSLGMTMGITIFGIVQSQVFTRKMNDALAGSAAEAGGTGAPAGGVPQGVNLSDPHALLSPELRKAIPPQVLDAITHALSSSIVQLFAWAAIPAALALIAAFFMGKEKMVIGEEQGEYTGGH</sequence>
<feature type="transmembrane region" description="Helical" evidence="5">
    <location>
        <begin position="873"/>
        <end position="892"/>
    </location>
</feature>
<dbReference type="InterPro" id="IPR036259">
    <property type="entry name" value="MFS_trans_sf"/>
</dbReference>
<comment type="subcellular location">
    <subcellularLocation>
        <location evidence="1">Membrane</location>
        <topology evidence="1">Multi-pass membrane protein</topology>
    </subcellularLocation>
</comment>
<feature type="transmembrane region" description="Helical" evidence="5">
    <location>
        <begin position="786"/>
        <end position="803"/>
    </location>
</feature>
<feature type="transmembrane region" description="Helical" evidence="5">
    <location>
        <begin position="585"/>
        <end position="604"/>
    </location>
</feature>
<feature type="transmembrane region" description="Helical" evidence="5">
    <location>
        <begin position="720"/>
        <end position="738"/>
    </location>
</feature>
<dbReference type="InterPro" id="IPR007607">
    <property type="entry name" value="BacA/B"/>
</dbReference>
<feature type="transmembrane region" description="Helical" evidence="5">
    <location>
        <begin position="616"/>
        <end position="635"/>
    </location>
</feature>
<dbReference type="AlphaFoldDB" id="A0A8J4SE83"/>
<name>A0A8J4SE83_9STRA</name>
<evidence type="ECO:0000256" key="5">
    <source>
        <dbReference type="SAM" id="Phobius"/>
    </source>
</evidence>
<dbReference type="PANTHER" id="PTHR23501:SF170">
    <property type="entry name" value="MULTIDRUG RESISTANCE PROTEIN 3"/>
    <property type="match status" value="1"/>
</dbReference>
<dbReference type="Pfam" id="PF04519">
    <property type="entry name" value="Bactofilin"/>
    <property type="match status" value="1"/>
</dbReference>
<dbReference type="Pfam" id="PF07690">
    <property type="entry name" value="MFS_1"/>
    <property type="match status" value="1"/>
</dbReference>
<feature type="transmembrane region" description="Helical" evidence="5">
    <location>
        <begin position="524"/>
        <end position="548"/>
    </location>
</feature>
<feature type="transmembrane region" description="Helical" evidence="5">
    <location>
        <begin position="655"/>
        <end position="679"/>
    </location>
</feature>
<dbReference type="PROSITE" id="PS50850">
    <property type="entry name" value="MFS"/>
    <property type="match status" value="1"/>
</dbReference>
<protein>
    <recommendedName>
        <fullName evidence="6">Major facilitator superfamily (MFS) profile domain-containing protein</fullName>
    </recommendedName>
</protein>
<dbReference type="InterPro" id="IPR011701">
    <property type="entry name" value="MFS"/>
</dbReference>
<evidence type="ECO:0000256" key="2">
    <source>
        <dbReference type="ARBA" id="ARBA00022692"/>
    </source>
</evidence>
<keyword evidence="4 5" id="KW-0472">Membrane</keyword>
<dbReference type="PANTHER" id="PTHR23501">
    <property type="entry name" value="MAJOR FACILITATOR SUPERFAMILY"/>
    <property type="match status" value="1"/>
</dbReference>
<dbReference type="InterPro" id="IPR020846">
    <property type="entry name" value="MFS_dom"/>
</dbReference>
<dbReference type="GO" id="GO:0022857">
    <property type="term" value="F:transmembrane transporter activity"/>
    <property type="evidence" value="ECO:0007669"/>
    <property type="project" value="InterPro"/>
</dbReference>
<dbReference type="SUPFAM" id="SSF103473">
    <property type="entry name" value="MFS general substrate transporter"/>
    <property type="match status" value="1"/>
</dbReference>